<feature type="compositionally biased region" description="Basic and acidic residues" evidence="2">
    <location>
        <begin position="217"/>
        <end position="235"/>
    </location>
</feature>
<evidence type="ECO:0000256" key="1">
    <source>
        <dbReference type="ARBA" id="ARBA00023002"/>
    </source>
</evidence>
<dbReference type="InterPro" id="IPR023210">
    <property type="entry name" value="NADP_OxRdtase_dom"/>
</dbReference>
<dbReference type="SUPFAM" id="SSF51430">
    <property type="entry name" value="NAD(P)-linked oxidoreductase"/>
    <property type="match status" value="1"/>
</dbReference>
<comment type="caution">
    <text evidence="4">The sequence shown here is derived from an EMBL/GenBank/DDBJ whole genome shotgun (WGS) entry which is preliminary data.</text>
</comment>
<gene>
    <name evidence="4" type="ORF">C8E97_4203</name>
</gene>
<dbReference type="RefSeq" id="WP_121007214.1">
    <property type="nucleotide sequence ID" value="NZ_RBXO01000001.1"/>
</dbReference>
<dbReference type="Gene3D" id="3.20.20.100">
    <property type="entry name" value="NADP-dependent oxidoreductase domain"/>
    <property type="match status" value="1"/>
</dbReference>
<dbReference type="AlphaFoldDB" id="A0A495W2B6"/>
<evidence type="ECO:0000256" key="2">
    <source>
        <dbReference type="SAM" id="MobiDB-lite"/>
    </source>
</evidence>
<dbReference type="GO" id="GO:0005737">
    <property type="term" value="C:cytoplasm"/>
    <property type="evidence" value="ECO:0007669"/>
    <property type="project" value="TreeGrafter"/>
</dbReference>
<keyword evidence="1" id="KW-0560">Oxidoreductase</keyword>
<proteinExistence type="predicted"/>
<dbReference type="GO" id="GO:0016491">
    <property type="term" value="F:oxidoreductase activity"/>
    <property type="evidence" value="ECO:0007669"/>
    <property type="project" value="UniProtKB-KW"/>
</dbReference>
<dbReference type="InterPro" id="IPR036812">
    <property type="entry name" value="NAD(P)_OxRdtase_dom_sf"/>
</dbReference>
<accession>A0A495W2B6</accession>
<keyword evidence="5" id="KW-1185">Reference proteome</keyword>
<dbReference type="PANTHER" id="PTHR43625:SF40">
    <property type="entry name" value="ALDO-KETO REDUCTASE YAKC [NADP(+)]"/>
    <property type="match status" value="1"/>
</dbReference>
<protein>
    <submittedName>
        <fullName evidence="4">Aryl-alcohol dehydrogenase-like predicted oxidoreductase</fullName>
    </submittedName>
</protein>
<evidence type="ECO:0000313" key="4">
    <source>
        <dbReference type="EMBL" id="RKT55534.1"/>
    </source>
</evidence>
<feature type="region of interest" description="Disordered" evidence="2">
    <location>
        <begin position="316"/>
        <end position="336"/>
    </location>
</feature>
<dbReference type="PROSITE" id="PS51257">
    <property type="entry name" value="PROKAR_LIPOPROTEIN"/>
    <property type="match status" value="1"/>
</dbReference>
<evidence type="ECO:0000313" key="5">
    <source>
        <dbReference type="Proteomes" id="UP000282084"/>
    </source>
</evidence>
<feature type="region of interest" description="Disordered" evidence="2">
    <location>
        <begin position="212"/>
        <end position="235"/>
    </location>
</feature>
<dbReference type="PANTHER" id="PTHR43625">
    <property type="entry name" value="AFLATOXIN B1 ALDEHYDE REDUCTASE"/>
    <property type="match status" value="1"/>
</dbReference>
<dbReference type="OrthoDB" id="9768793at2"/>
<dbReference type="Pfam" id="PF00248">
    <property type="entry name" value="Aldo_ket_red"/>
    <property type="match status" value="1"/>
</dbReference>
<evidence type="ECO:0000259" key="3">
    <source>
        <dbReference type="Pfam" id="PF00248"/>
    </source>
</evidence>
<dbReference type="InterPro" id="IPR050791">
    <property type="entry name" value="Aldo-Keto_reductase"/>
</dbReference>
<reference evidence="4 5" key="1">
    <citation type="submission" date="2018-10" db="EMBL/GenBank/DDBJ databases">
        <title>Sequencing the genomes of 1000 actinobacteria strains.</title>
        <authorList>
            <person name="Klenk H.-P."/>
        </authorList>
    </citation>
    <scope>NUCLEOTIDE SEQUENCE [LARGE SCALE GENOMIC DNA]</scope>
    <source>
        <strain evidence="4 5">DSM 43800</strain>
    </source>
</reference>
<dbReference type="Proteomes" id="UP000282084">
    <property type="component" value="Unassembled WGS sequence"/>
</dbReference>
<sequence>MESRQLGTGGPVVAAVGLGCLGLSGGYGAVAGHEAATAIRTALDLGITLLDTADFYGGGENERLVGRAIAGRRDEVVLATRGGVRAAAPGAPPTIVDGAPDSLRAACEASLERLGVDHVDLYYLARADPRVPVEDSVGALAELRAEGKVRHVGLSEVAAGTLRRAAATCTIAALESEYSLWERHVEAEILPTARELGIGLVAHTPLGKGFLTGAHRSPGDLGERDHRRNHPRFREGNFERNRELVEEAAAIAARTGMTPAQLALAWLLSAGPDVVPIPGSRRPEHLRENVRAAALRLDAADRARLAEVFAPERVAGERHPAHRRVAGVAEDGRPAG</sequence>
<feature type="domain" description="NADP-dependent oxidoreductase" evidence="3">
    <location>
        <begin position="16"/>
        <end position="308"/>
    </location>
</feature>
<organism evidence="4 5">
    <name type="scientific">Saccharothrix australiensis</name>
    <dbReference type="NCBI Taxonomy" id="2072"/>
    <lineage>
        <taxon>Bacteria</taxon>
        <taxon>Bacillati</taxon>
        <taxon>Actinomycetota</taxon>
        <taxon>Actinomycetes</taxon>
        <taxon>Pseudonocardiales</taxon>
        <taxon>Pseudonocardiaceae</taxon>
        <taxon>Saccharothrix</taxon>
    </lineage>
</organism>
<name>A0A495W2B6_9PSEU</name>
<dbReference type="EMBL" id="RBXO01000001">
    <property type="protein sequence ID" value="RKT55534.1"/>
    <property type="molecule type" value="Genomic_DNA"/>
</dbReference>